<organism evidence="1 2">
    <name type="scientific">Helianthus annuus</name>
    <name type="common">Common sunflower</name>
    <dbReference type="NCBI Taxonomy" id="4232"/>
    <lineage>
        <taxon>Eukaryota</taxon>
        <taxon>Viridiplantae</taxon>
        <taxon>Streptophyta</taxon>
        <taxon>Embryophyta</taxon>
        <taxon>Tracheophyta</taxon>
        <taxon>Spermatophyta</taxon>
        <taxon>Magnoliopsida</taxon>
        <taxon>eudicotyledons</taxon>
        <taxon>Gunneridae</taxon>
        <taxon>Pentapetalae</taxon>
        <taxon>asterids</taxon>
        <taxon>campanulids</taxon>
        <taxon>Asterales</taxon>
        <taxon>Asteraceae</taxon>
        <taxon>Asteroideae</taxon>
        <taxon>Heliantheae alliance</taxon>
        <taxon>Heliantheae</taxon>
        <taxon>Helianthus</taxon>
    </lineage>
</organism>
<reference evidence="1" key="1">
    <citation type="journal article" date="2017" name="Nature">
        <title>The sunflower genome provides insights into oil metabolism, flowering and Asterid evolution.</title>
        <authorList>
            <person name="Badouin H."/>
            <person name="Gouzy J."/>
            <person name="Grassa C.J."/>
            <person name="Murat F."/>
            <person name="Staton S.E."/>
            <person name="Cottret L."/>
            <person name="Lelandais-Briere C."/>
            <person name="Owens G.L."/>
            <person name="Carrere S."/>
            <person name="Mayjonade B."/>
            <person name="Legrand L."/>
            <person name="Gill N."/>
            <person name="Kane N.C."/>
            <person name="Bowers J.E."/>
            <person name="Hubner S."/>
            <person name="Bellec A."/>
            <person name="Berard A."/>
            <person name="Berges H."/>
            <person name="Blanchet N."/>
            <person name="Boniface M.C."/>
            <person name="Brunel D."/>
            <person name="Catrice O."/>
            <person name="Chaidir N."/>
            <person name="Claudel C."/>
            <person name="Donnadieu C."/>
            <person name="Faraut T."/>
            <person name="Fievet G."/>
            <person name="Helmstetter N."/>
            <person name="King M."/>
            <person name="Knapp S.J."/>
            <person name="Lai Z."/>
            <person name="Le Paslier M.C."/>
            <person name="Lippi Y."/>
            <person name="Lorenzon L."/>
            <person name="Mandel J.R."/>
            <person name="Marage G."/>
            <person name="Marchand G."/>
            <person name="Marquand E."/>
            <person name="Bret-Mestries E."/>
            <person name="Morien E."/>
            <person name="Nambeesan S."/>
            <person name="Nguyen T."/>
            <person name="Pegot-Espagnet P."/>
            <person name="Pouilly N."/>
            <person name="Raftis F."/>
            <person name="Sallet E."/>
            <person name="Schiex T."/>
            <person name="Thomas J."/>
            <person name="Vandecasteele C."/>
            <person name="Vares D."/>
            <person name="Vear F."/>
            <person name="Vautrin S."/>
            <person name="Crespi M."/>
            <person name="Mangin B."/>
            <person name="Burke J.M."/>
            <person name="Salse J."/>
            <person name="Munos S."/>
            <person name="Vincourt P."/>
            <person name="Rieseberg L.H."/>
            <person name="Langlade N.B."/>
        </authorList>
    </citation>
    <scope>NUCLEOTIDE SEQUENCE</scope>
    <source>
        <tissue evidence="1">Leaves</tissue>
    </source>
</reference>
<comment type="caution">
    <text evidence="1">The sequence shown here is derived from an EMBL/GenBank/DDBJ whole genome shotgun (WGS) entry which is preliminary data.</text>
</comment>
<dbReference type="Proteomes" id="UP000215914">
    <property type="component" value="Unassembled WGS sequence"/>
</dbReference>
<evidence type="ECO:0000313" key="2">
    <source>
        <dbReference type="Proteomes" id="UP000215914"/>
    </source>
</evidence>
<keyword evidence="2" id="KW-1185">Reference proteome</keyword>
<name>A0A9K3JIM8_HELAN</name>
<proteinExistence type="predicted"/>
<accession>A0A9K3JIM8</accession>
<dbReference type="Gramene" id="mRNA:HanXRQr2_Chr03g0126221">
    <property type="protein sequence ID" value="mRNA:HanXRQr2_Chr03g0126221"/>
    <property type="gene ID" value="HanXRQr2_Chr03g0126221"/>
</dbReference>
<evidence type="ECO:0000313" key="1">
    <source>
        <dbReference type="EMBL" id="KAF5815724.1"/>
    </source>
</evidence>
<protein>
    <submittedName>
        <fullName evidence="1">Uncharacterized protein</fullName>
    </submittedName>
</protein>
<dbReference type="EMBL" id="MNCJ02000318">
    <property type="protein sequence ID" value="KAF5815724.1"/>
    <property type="molecule type" value="Genomic_DNA"/>
</dbReference>
<gene>
    <name evidence="1" type="ORF">HanXRQr2_Chr03g0126221</name>
</gene>
<reference evidence="1" key="2">
    <citation type="submission" date="2020-06" db="EMBL/GenBank/DDBJ databases">
        <title>Helianthus annuus Genome sequencing and assembly Release 2.</title>
        <authorList>
            <person name="Gouzy J."/>
            <person name="Langlade N."/>
            <person name="Munos S."/>
        </authorList>
    </citation>
    <scope>NUCLEOTIDE SEQUENCE</scope>
    <source>
        <tissue evidence="1">Leaves</tissue>
    </source>
</reference>
<sequence length="63" mass="7330">MILVFPTCLPTTKNRIQLVDLQRSAQSFWFHGSVSYRTVKARSCIACRYPRSRLREKAVKARS</sequence>
<dbReference type="AlphaFoldDB" id="A0A9K3JIM8"/>